<dbReference type="EMBL" id="CP073720">
    <property type="protein sequence ID" value="UWP84896.1"/>
    <property type="molecule type" value="Genomic_DNA"/>
</dbReference>
<evidence type="ECO:0000313" key="6">
    <source>
        <dbReference type="Proteomes" id="UP001059617"/>
    </source>
</evidence>
<reference evidence="5" key="2">
    <citation type="submission" date="2022-09" db="EMBL/GenBank/DDBJ databases">
        <title>Biosynthetic gene clusters of Dactylosporangioum fulvum.</title>
        <authorList>
            <person name="Caradec T."/>
        </authorList>
    </citation>
    <scope>NUCLEOTIDE SEQUENCE</scope>
    <source>
        <strain evidence="5">NRRL B-16292</strain>
    </source>
</reference>
<dbReference type="Pfam" id="PF26571">
    <property type="entry name" value="VldE"/>
    <property type="match status" value="1"/>
</dbReference>
<evidence type="ECO:0000256" key="1">
    <source>
        <dbReference type="SAM" id="Coils"/>
    </source>
</evidence>
<dbReference type="RefSeq" id="WP_259862889.1">
    <property type="nucleotide sequence ID" value="NZ_BAAAST010000108.1"/>
</dbReference>
<reference evidence="5" key="1">
    <citation type="submission" date="2021-04" db="EMBL/GenBank/DDBJ databases">
        <authorList>
            <person name="Hartkoorn R.C."/>
            <person name="Beaudoing E."/>
            <person name="Hot D."/>
        </authorList>
    </citation>
    <scope>NUCLEOTIDE SEQUENCE</scope>
    <source>
        <strain evidence="5">NRRL B-16292</strain>
    </source>
</reference>
<accession>A0ABY5W9Z9</accession>
<dbReference type="InterPro" id="IPR058593">
    <property type="entry name" value="ARB_07466-like_C"/>
</dbReference>
<feature type="coiled-coil region" evidence="1">
    <location>
        <begin position="120"/>
        <end position="189"/>
    </location>
</feature>
<feature type="chain" id="PRO_5047272943" description="ARB-07466-like C-terminal domain-containing protein" evidence="3">
    <location>
        <begin position="26"/>
        <end position="346"/>
    </location>
</feature>
<name>A0ABY5W9Z9_9ACTN</name>
<feature type="signal peptide" evidence="3">
    <location>
        <begin position="1"/>
        <end position="25"/>
    </location>
</feature>
<feature type="domain" description="ARB-07466-like C-terminal" evidence="4">
    <location>
        <begin position="229"/>
        <end position="337"/>
    </location>
</feature>
<gene>
    <name evidence="5" type="ORF">Dfulv_11965</name>
</gene>
<keyword evidence="6" id="KW-1185">Reference proteome</keyword>
<evidence type="ECO:0000256" key="3">
    <source>
        <dbReference type="SAM" id="SignalP"/>
    </source>
</evidence>
<dbReference type="Proteomes" id="UP001059617">
    <property type="component" value="Chromosome"/>
</dbReference>
<evidence type="ECO:0000259" key="4">
    <source>
        <dbReference type="Pfam" id="PF26571"/>
    </source>
</evidence>
<keyword evidence="1" id="KW-0175">Coiled coil</keyword>
<proteinExistence type="predicted"/>
<feature type="region of interest" description="Disordered" evidence="2">
    <location>
        <begin position="189"/>
        <end position="225"/>
    </location>
</feature>
<organism evidence="5 6">
    <name type="scientific">Dactylosporangium fulvum</name>
    <dbReference type="NCBI Taxonomy" id="53359"/>
    <lineage>
        <taxon>Bacteria</taxon>
        <taxon>Bacillati</taxon>
        <taxon>Actinomycetota</taxon>
        <taxon>Actinomycetes</taxon>
        <taxon>Micromonosporales</taxon>
        <taxon>Micromonosporaceae</taxon>
        <taxon>Dactylosporangium</taxon>
    </lineage>
</organism>
<evidence type="ECO:0000256" key="2">
    <source>
        <dbReference type="SAM" id="MobiDB-lite"/>
    </source>
</evidence>
<keyword evidence="3" id="KW-0732">Signal</keyword>
<evidence type="ECO:0000313" key="5">
    <source>
        <dbReference type="EMBL" id="UWP84896.1"/>
    </source>
</evidence>
<dbReference type="Gene3D" id="6.10.250.3150">
    <property type="match status" value="1"/>
</dbReference>
<sequence>MSRPPWIVAAACALAVLLVPSTAHAAPTPGPEGGTTELTQKLDAANRAYLDAQNALDASKQRQAALAGQQAELEPRYVKLRDETQTISIAAYQNGGGMRSAASLLDSASPGIFADKVSTLEVIARQNAEQLKRLATLRDQLTTTKAGIDTEVARQQTEVTAMAKQKAEVEKALAEAQQAEAANKAAAKGLDAATTTSGNAPKINAQPAPRRTDGSWPTESCSVKDPTTRGCLTPRTLHALQQVQKAGFTHFVSCWRPPGEPYEHPKGRACDFAADAKGFGGAATGASKEYGTQLATWLVRNAKALGVMYVIWYRQIWTPAAGWHAYSSGNGDPSSDHTNHVHLSVY</sequence>
<protein>
    <recommendedName>
        <fullName evidence="4">ARB-07466-like C-terminal domain-containing protein</fullName>
    </recommendedName>
</protein>